<evidence type="ECO:0000313" key="2">
    <source>
        <dbReference type="EMBL" id="KAK9834709.1"/>
    </source>
</evidence>
<reference evidence="2 3" key="1">
    <citation type="journal article" date="2024" name="Nat. Commun.">
        <title>Phylogenomics reveals the evolutionary origins of lichenization in chlorophyte algae.</title>
        <authorList>
            <person name="Puginier C."/>
            <person name="Libourel C."/>
            <person name="Otte J."/>
            <person name="Skaloud P."/>
            <person name="Haon M."/>
            <person name="Grisel S."/>
            <person name="Petersen M."/>
            <person name="Berrin J.G."/>
            <person name="Delaux P.M."/>
            <person name="Dal Grande F."/>
            <person name="Keller J."/>
        </authorList>
    </citation>
    <scope>NUCLEOTIDE SEQUENCE [LARGE SCALE GENOMIC DNA]</scope>
    <source>
        <strain evidence="2 3">SAG 2145</strain>
    </source>
</reference>
<dbReference type="AlphaFoldDB" id="A0AAW1RLM9"/>
<evidence type="ECO:0000313" key="3">
    <source>
        <dbReference type="Proteomes" id="UP001438707"/>
    </source>
</evidence>
<evidence type="ECO:0000256" key="1">
    <source>
        <dbReference type="SAM" id="MobiDB-lite"/>
    </source>
</evidence>
<dbReference type="EMBL" id="JALJOS010000009">
    <property type="protein sequence ID" value="KAK9834709.1"/>
    <property type="molecule type" value="Genomic_DNA"/>
</dbReference>
<accession>A0AAW1RLM9</accession>
<protein>
    <submittedName>
        <fullName evidence="2">Uncharacterized protein</fullName>
    </submittedName>
</protein>
<gene>
    <name evidence="2" type="ORF">WJX74_008376</name>
</gene>
<sequence length="99" mass="10898">MRHLGHSLKQNICQVPAGIQSQDRDLRSNPDPRLSTRSSSRVTLCPGCLSGESASAKSTKCRTREASGTKREYGSVGPAYLPQYCSQQLQLTIHPTFYT</sequence>
<feature type="region of interest" description="Disordered" evidence="1">
    <location>
        <begin position="1"/>
        <end position="40"/>
    </location>
</feature>
<comment type="caution">
    <text evidence="2">The sequence shown here is derived from an EMBL/GenBank/DDBJ whole genome shotgun (WGS) entry which is preliminary data.</text>
</comment>
<name>A0AAW1RLM9_9CHLO</name>
<organism evidence="2 3">
    <name type="scientific">Apatococcus lobatus</name>
    <dbReference type="NCBI Taxonomy" id="904363"/>
    <lineage>
        <taxon>Eukaryota</taxon>
        <taxon>Viridiplantae</taxon>
        <taxon>Chlorophyta</taxon>
        <taxon>core chlorophytes</taxon>
        <taxon>Trebouxiophyceae</taxon>
        <taxon>Chlorellales</taxon>
        <taxon>Chlorellaceae</taxon>
        <taxon>Apatococcus</taxon>
    </lineage>
</organism>
<dbReference type="Proteomes" id="UP001438707">
    <property type="component" value="Unassembled WGS sequence"/>
</dbReference>
<keyword evidence="3" id="KW-1185">Reference proteome</keyword>
<proteinExistence type="predicted"/>